<evidence type="ECO:0000313" key="7">
    <source>
        <dbReference type="EMBL" id="CAG4988808.1"/>
    </source>
</evidence>
<dbReference type="InterPro" id="IPR013427">
    <property type="entry name" value="Haem-bd_dom_put"/>
</dbReference>
<comment type="caution">
    <text evidence="7">The sequence shown here is derived from an EMBL/GenBank/DDBJ whole genome shotgun (WGS) entry which is preliminary data.</text>
</comment>
<feature type="signal peptide" evidence="5">
    <location>
        <begin position="1"/>
        <end position="22"/>
    </location>
</feature>
<keyword evidence="1 4" id="KW-0349">Heme</keyword>
<dbReference type="InterPro" id="IPR011989">
    <property type="entry name" value="ARM-like"/>
</dbReference>
<dbReference type="NCBIfam" id="TIGR02603">
    <property type="entry name" value="CxxCH_TIGR02603"/>
    <property type="match status" value="1"/>
</dbReference>
<evidence type="ECO:0000256" key="1">
    <source>
        <dbReference type="ARBA" id="ARBA00022617"/>
    </source>
</evidence>
<proteinExistence type="predicted"/>
<name>A0A916J6J0_9BACT</name>
<feature type="domain" description="Cytochrome c" evidence="6">
    <location>
        <begin position="910"/>
        <end position="1043"/>
    </location>
</feature>
<dbReference type="Gene3D" id="1.25.10.10">
    <property type="entry name" value="Leucine-rich Repeat Variant"/>
    <property type="match status" value="1"/>
</dbReference>
<dbReference type="PROSITE" id="PS51007">
    <property type="entry name" value="CYTC"/>
    <property type="match status" value="1"/>
</dbReference>
<keyword evidence="8" id="KW-1185">Reference proteome</keyword>
<dbReference type="AlphaFoldDB" id="A0A916J6J0"/>
<evidence type="ECO:0000256" key="2">
    <source>
        <dbReference type="ARBA" id="ARBA00022723"/>
    </source>
</evidence>
<sequence length="1043" mass="115677">MKAIQFLAVLFFAGLFVTPVVAQENKSQSVRTKVNTPEQEQAGFKLAEGFVIELVASEKDSVVNPIDLTFDDAGRLWTQTARMYPLDPVADIEWDDLLRLMDDQEAQKKHPSFQRILSLYQGKTKGKDKILILSDLYGDEQVKTTVWADGLTIPMSILPYKNGAYVAQGSELFFLNDHNKDGKADQRTPLFTGFGFTDTHTMAHVLVRAPGGWINFSHGALNKGEVSSLKSNVKLKIDYSKIARFSLDGSKLELVNNGLNNIWGFQLRGNGQWYGSEANDLGYSVTPMEPGSGFPGIGNEHLRPYQPFVPALHDFRVGGTGISGTAFADDAARSFPKEYKDVAFLANPITSTINAVRIVRNADGTVRAQHLPDLLTSEDDWFRPVNMEFGPDGCLYIADWYNKIVSHNELPTTHPDRDKTHGRIWRIRHVSQKPREIPNFYEMGTQELAGHLKSPSLWEKRAVWHQITDRPLSETKRLAPEITAFAADESLDELTRIHALWCLEGMGHYDEQLMTSLLKSSSPDLKREAIRSLTSFSLSPSQLSAKVKDLIEDGNPQIRSQVIRTLTEAAAIDPSGIEVLLKACKPELPGNEMGGSYERRFERYLARKALEQYPSELLAYINAPNAGNIPVDHILWAIQALPAAQKEMTFLQFWPKSGITKLDESTFVGIAKMLGNKDIYEMVKPVVQDPGNASVYLNFALQNQSEVQSPELADILLPAVISLMKSGVQADVDLALDAVGRFNMEKGREAVIALINDETPDKTFKLALRALEINPKANQAIFAKAVENKDLSFDIRAESLNSLAKADPAMAQKALEKWIPGLDMTEKADLTRILSESGEGSRLLLNMYSKKLLTHQAFDLSAAERISDSNRKDPRGREMMAVVKKREEEKKKAFKWKLSRYMTIAQKNAGNPENGRLLFQTCLACHQVGGNGQTIAPALDGSASRENEALLTAILDPDAAVESGYSVYRITKKDGSSVEGYLVNKDARGSTLAFMGGGKMFIEAGAIKSQGFLGGRSFMLKGLIDNYSDKQVADLLSYIKTLK</sequence>
<dbReference type="Gene3D" id="1.10.760.10">
    <property type="entry name" value="Cytochrome c-like domain"/>
    <property type="match status" value="1"/>
</dbReference>
<evidence type="ECO:0000256" key="5">
    <source>
        <dbReference type="SAM" id="SignalP"/>
    </source>
</evidence>
<dbReference type="EMBL" id="CAJRAF010000001">
    <property type="protein sequence ID" value="CAG4988808.1"/>
    <property type="molecule type" value="Genomic_DNA"/>
</dbReference>
<dbReference type="SUPFAM" id="SSF48371">
    <property type="entry name" value="ARM repeat"/>
    <property type="match status" value="1"/>
</dbReference>
<evidence type="ECO:0000259" key="6">
    <source>
        <dbReference type="PROSITE" id="PS51007"/>
    </source>
</evidence>
<dbReference type="InterPro" id="IPR016024">
    <property type="entry name" value="ARM-type_fold"/>
</dbReference>
<gene>
    <name evidence="7" type="ORF">DYBT9275_00162</name>
</gene>
<dbReference type="InterPro" id="IPR011042">
    <property type="entry name" value="6-blade_b-propeller_TolB-like"/>
</dbReference>
<dbReference type="GO" id="GO:0009055">
    <property type="term" value="F:electron transfer activity"/>
    <property type="evidence" value="ECO:0007669"/>
    <property type="project" value="InterPro"/>
</dbReference>
<reference evidence="7" key="1">
    <citation type="submission" date="2021-04" db="EMBL/GenBank/DDBJ databases">
        <authorList>
            <person name="Rodrigo-Torres L."/>
            <person name="Arahal R. D."/>
            <person name="Lucena T."/>
        </authorList>
    </citation>
    <scope>NUCLEOTIDE SEQUENCE</scope>
    <source>
        <strain evidence="7">CECT 9275</strain>
    </source>
</reference>
<dbReference type="RefSeq" id="WP_215236972.1">
    <property type="nucleotide sequence ID" value="NZ_CAJRAF010000001.1"/>
</dbReference>
<accession>A0A916J6J0</accession>
<keyword evidence="3 4" id="KW-0408">Iron</keyword>
<keyword evidence="2 4" id="KW-0479">Metal-binding</keyword>
<dbReference type="Pfam" id="PF23500">
    <property type="entry name" value="DUF7133"/>
    <property type="match status" value="1"/>
</dbReference>
<dbReference type="SUPFAM" id="SSF46626">
    <property type="entry name" value="Cytochrome c"/>
    <property type="match status" value="1"/>
</dbReference>
<dbReference type="InterPro" id="IPR055557">
    <property type="entry name" value="DUF7133"/>
</dbReference>
<dbReference type="Pfam" id="PF00034">
    <property type="entry name" value="Cytochrom_C"/>
    <property type="match status" value="1"/>
</dbReference>
<dbReference type="GO" id="GO:0046872">
    <property type="term" value="F:metal ion binding"/>
    <property type="evidence" value="ECO:0007669"/>
    <property type="project" value="UniProtKB-KW"/>
</dbReference>
<organism evidence="7 8">
    <name type="scientific">Dyadobacter helix</name>
    <dbReference type="NCBI Taxonomy" id="2822344"/>
    <lineage>
        <taxon>Bacteria</taxon>
        <taxon>Pseudomonadati</taxon>
        <taxon>Bacteroidota</taxon>
        <taxon>Cytophagia</taxon>
        <taxon>Cytophagales</taxon>
        <taxon>Spirosomataceae</taxon>
        <taxon>Dyadobacter</taxon>
    </lineage>
</organism>
<dbReference type="GO" id="GO:0020037">
    <property type="term" value="F:heme binding"/>
    <property type="evidence" value="ECO:0007669"/>
    <property type="project" value="InterPro"/>
</dbReference>
<dbReference type="Gene3D" id="2.120.10.30">
    <property type="entry name" value="TolB, C-terminal domain"/>
    <property type="match status" value="1"/>
</dbReference>
<dbReference type="Proteomes" id="UP000680038">
    <property type="component" value="Unassembled WGS sequence"/>
</dbReference>
<evidence type="ECO:0000313" key="8">
    <source>
        <dbReference type="Proteomes" id="UP000680038"/>
    </source>
</evidence>
<dbReference type="PANTHER" id="PTHR33546">
    <property type="entry name" value="LARGE, MULTIFUNCTIONAL SECRETED PROTEIN-RELATED"/>
    <property type="match status" value="1"/>
</dbReference>
<dbReference type="PANTHER" id="PTHR33546:SF1">
    <property type="entry name" value="LARGE, MULTIFUNCTIONAL SECRETED PROTEIN"/>
    <property type="match status" value="1"/>
</dbReference>
<dbReference type="InterPro" id="IPR011041">
    <property type="entry name" value="Quinoprot_gluc/sorb_DH_b-prop"/>
</dbReference>
<feature type="chain" id="PRO_5037410751" description="Cytochrome c domain-containing protein" evidence="5">
    <location>
        <begin position="23"/>
        <end position="1043"/>
    </location>
</feature>
<dbReference type="SUPFAM" id="SSF50952">
    <property type="entry name" value="Soluble quinoprotein glucose dehydrogenase"/>
    <property type="match status" value="1"/>
</dbReference>
<evidence type="ECO:0000256" key="3">
    <source>
        <dbReference type="ARBA" id="ARBA00023004"/>
    </source>
</evidence>
<evidence type="ECO:0000256" key="4">
    <source>
        <dbReference type="PROSITE-ProRule" id="PRU00433"/>
    </source>
</evidence>
<dbReference type="InterPro" id="IPR036909">
    <property type="entry name" value="Cyt_c-like_dom_sf"/>
</dbReference>
<keyword evidence="5" id="KW-0732">Signal</keyword>
<protein>
    <recommendedName>
        <fullName evidence="6">Cytochrome c domain-containing protein</fullName>
    </recommendedName>
</protein>
<dbReference type="InterPro" id="IPR009056">
    <property type="entry name" value="Cyt_c-like_dom"/>
</dbReference>